<dbReference type="EMBL" id="MU155482">
    <property type="protein sequence ID" value="KAF9472964.1"/>
    <property type="molecule type" value="Genomic_DNA"/>
</dbReference>
<dbReference type="AlphaFoldDB" id="A0A9P5YQS2"/>
<comment type="caution">
    <text evidence="3">The sequence shown here is derived from an EMBL/GenBank/DDBJ whole genome shotgun (WGS) entry which is preliminary data.</text>
</comment>
<name>A0A9P5YQS2_9AGAR</name>
<dbReference type="InterPro" id="IPR010730">
    <property type="entry name" value="HET"/>
</dbReference>
<dbReference type="PANTHER" id="PTHR10622:SF12">
    <property type="entry name" value="HET DOMAIN-CONTAINING PROTEIN"/>
    <property type="match status" value="1"/>
</dbReference>
<protein>
    <recommendedName>
        <fullName evidence="2">Heterokaryon incompatibility domain-containing protein</fullName>
    </recommendedName>
</protein>
<feature type="domain" description="Heterokaryon incompatibility" evidence="2">
    <location>
        <begin position="282"/>
        <end position="327"/>
    </location>
</feature>
<feature type="compositionally biased region" description="Polar residues" evidence="1">
    <location>
        <begin position="1"/>
        <end position="19"/>
    </location>
</feature>
<sequence>MQPNTENDFTPTSGSSPDQTDQDDVGRIANAQDRALLEALQQFIIPHVGAVANEVEIDERAMQSILLKPEATKLIAAFKEFIASVSSSVATKESPKKGTVIRVELYEQVGPGGSQSELSDEVSKVTHTPAPEVTLWPKSQEHLAELKAPQIRPELHEMVLRSLRDHIFNKMPIRLLRFIPKASNLEISLIGRGAIYEHLVSIMQANIHKLGLDDRDRIPKDDHLKVYVAVKAICQYAIVTHTWLREAPGEITYGDWHDKHFDESSPGYQKLVNFCKIAWLKHGLTLGWMDTICINKESSSELDESIRSMYKWYRRSNICVAYLGETQNVLDIHRDTWFTRGWTLQELIAPVVIKFCNRDWEYFNADITVTDTRPRHILSDTDTSIVAQIINQISKATSITATELTTNFFQLPLSRRMQLAASRQVTREEDTAYSLMGIFDVSIATAYGEGGEQAFFRLLEAILESTSVGIFDLFNWGGELFSHRTHLLPPSIKSYLFRSTQISKYEILKVQPPEPLVLTHMGIRAAVVLMPGIFVEGQDRSPQPIGNYSATTQFSIPHHTRHNDFPLFHVLDRRAVNDAGGTTKLKWTLAVINIRQRNANVIIPRTCIARVLREDAFVRNNVQETIFVTPRPIIFELREKQGHVIDEMGVYLTLDDLAANGMRFTTLYL</sequence>
<keyword evidence="4" id="KW-1185">Reference proteome</keyword>
<evidence type="ECO:0000259" key="2">
    <source>
        <dbReference type="Pfam" id="PF06985"/>
    </source>
</evidence>
<dbReference type="Pfam" id="PF06985">
    <property type="entry name" value="HET"/>
    <property type="match status" value="1"/>
</dbReference>
<accession>A0A9P5YQS2</accession>
<evidence type="ECO:0000256" key="1">
    <source>
        <dbReference type="SAM" id="MobiDB-lite"/>
    </source>
</evidence>
<evidence type="ECO:0000313" key="4">
    <source>
        <dbReference type="Proteomes" id="UP000807469"/>
    </source>
</evidence>
<dbReference type="Proteomes" id="UP000807469">
    <property type="component" value="Unassembled WGS sequence"/>
</dbReference>
<feature type="region of interest" description="Disordered" evidence="1">
    <location>
        <begin position="1"/>
        <end position="24"/>
    </location>
</feature>
<gene>
    <name evidence="3" type="ORF">BDN70DRAFT_997892</name>
</gene>
<dbReference type="PANTHER" id="PTHR10622">
    <property type="entry name" value="HET DOMAIN-CONTAINING PROTEIN"/>
    <property type="match status" value="1"/>
</dbReference>
<reference evidence="3" key="1">
    <citation type="submission" date="2020-11" db="EMBL/GenBank/DDBJ databases">
        <authorList>
            <consortium name="DOE Joint Genome Institute"/>
            <person name="Ahrendt S."/>
            <person name="Riley R."/>
            <person name="Andreopoulos W."/>
            <person name="Labutti K."/>
            <person name="Pangilinan J."/>
            <person name="Ruiz-Duenas F.J."/>
            <person name="Barrasa J.M."/>
            <person name="Sanchez-Garcia M."/>
            <person name="Camarero S."/>
            <person name="Miyauchi S."/>
            <person name="Serrano A."/>
            <person name="Linde D."/>
            <person name="Babiker R."/>
            <person name="Drula E."/>
            <person name="Ayuso-Fernandez I."/>
            <person name="Pacheco R."/>
            <person name="Padilla G."/>
            <person name="Ferreira P."/>
            <person name="Barriuso J."/>
            <person name="Kellner H."/>
            <person name="Castanera R."/>
            <person name="Alfaro M."/>
            <person name="Ramirez L."/>
            <person name="Pisabarro A.G."/>
            <person name="Kuo A."/>
            <person name="Tritt A."/>
            <person name="Lipzen A."/>
            <person name="He G."/>
            <person name="Yan M."/>
            <person name="Ng V."/>
            <person name="Cullen D."/>
            <person name="Martin F."/>
            <person name="Rosso M.-N."/>
            <person name="Henrissat B."/>
            <person name="Hibbett D."/>
            <person name="Martinez A.T."/>
            <person name="Grigoriev I.V."/>
        </authorList>
    </citation>
    <scope>NUCLEOTIDE SEQUENCE</scope>
    <source>
        <strain evidence="3">CIRM-BRFM 674</strain>
    </source>
</reference>
<evidence type="ECO:0000313" key="3">
    <source>
        <dbReference type="EMBL" id="KAF9472964.1"/>
    </source>
</evidence>
<proteinExistence type="predicted"/>
<organism evidence="3 4">
    <name type="scientific">Pholiota conissans</name>
    <dbReference type="NCBI Taxonomy" id="109636"/>
    <lineage>
        <taxon>Eukaryota</taxon>
        <taxon>Fungi</taxon>
        <taxon>Dikarya</taxon>
        <taxon>Basidiomycota</taxon>
        <taxon>Agaricomycotina</taxon>
        <taxon>Agaricomycetes</taxon>
        <taxon>Agaricomycetidae</taxon>
        <taxon>Agaricales</taxon>
        <taxon>Agaricineae</taxon>
        <taxon>Strophariaceae</taxon>
        <taxon>Pholiota</taxon>
    </lineage>
</organism>